<dbReference type="PANTHER" id="PTHR35789">
    <property type="entry name" value="SPORE GERMINATION PROTEIN B3"/>
    <property type="match status" value="1"/>
</dbReference>
<dbReference type="InterPro" id="IPR008844">
    <property type="entry name" value="Spore_GerAC-like"/>
</dbReference>
<evidence type="ECO:0000313" key="3">
    <source>
        <dbReference type="Proteomes" id="UP000183557"/>
    </source>
</evidence>
<evidence type="ECO:0000313" key="2">
    <source>
        <dbReference type="EMBL" id="SFK03284.1"/>
    </source>
</evidence>
<dbReference type="Pfam" id="PF05504">
    <property type="entry name" value="Spore_GerAC"/>
    <property type="match status" value="1"/>
</dbReference>
<dbReference type="EMBL" id="FOSB01000006">
    <property type="protein sequence ID" value="SFK03284.1"/>
    <property type="molecule type" value="Genomic_DNA"/>
</dbReference>
<dbReference type="InterPro" id="IPR046953">
    <property type="entry name" value="Spore_GerAC-like_C"/>
</dbReference>
<dbReference type="Proteomes" id="UP000183557">
    <property type="component" value="Unassembled WGS sequence"/>
</dbReference>
<feature type="domain" description="Spore germination GerAC-like C-terminal" evidence="1">
    <location>
        <begin position="66"/>
        <end position="234"/>
    </location>
</feature>
<dbReference type="Gene3D" id="3.30.300.210">
    <property type="entry name" value="Nutrient germinant receptor protein C, domain 3"/>
    <property type="match status" value="1"/>
</dbReference>
<sequence>MDVLNTEPEKEVFPAIQIKALSDNYQINNTNPRNLTVGDMSQYISEKKSFLIPGISMIEGMVKSYGAGIIEAKSSQYIGWIDVEDMEGVRYMHNNVQGGFINLDEEKLEEGPVVLEIKGANTTFKTKVSGDDLEMKVQIKISSMLAEDWGVGRNVFKKSWKKELEKAANKTIKGKVERILELAQQEYQTDFLNVSKWVYIHEPKYWEKHEKDWDQHFSELDISVEVNTEITDFGTQNFNAEEGG</sequence>
<evidence type="ECO:0000259" key="1">
    <source>
        <dbReference type="Pfam" id="PF05504"/>
    </source>
</evidence>
<accession>A0A1I3W6L8</accession>
<dbReference type="InterPro" id="IPR038501">
    <property type="entry name" value="Spore_GerAC_C_sf"/>
</dbReference>
<reference evidence="3" key="1">
    <citation type="submission" date="2016-10" db="EMBL/GenBank/DDBJ databases">
        <authorList>
            <person name="Varghese N."/>
            <person name="Submissions S."/>
        </authorList>
    </citation>
    <scope>NUCLEOTIDE SEQUENCE [LARGE SCALE GENOMIC DNA]</scope>
    <source>
        <strain evidence="3">CGMCC 1.3704</strain>
    </source>
</reference>
<gene>
    <name evidence="2" type="ORF">SAMN04487936_106225</name>
</gene>
<dbReference type="GO" id="GO:0009847">
    <property type="term" value="P:spore germination"/>
    <property type="evidence" value="ECO:0007669"/>
    <property type="project" value="InterPro"/>
</dbReference>
<dbReference type="GO" id="GO:0016020">
    <property type="term" value="C:membrane"/>
    <property type="evidence" value="ECO:0007669"/>
    <property type="project" value="InterPro"/>
</dbReference>
<dbReference type="AlphaFoldDB" id="A0A1I3W6L8"/>
<dbReference type="PANTHER" id="PTHR35789:SF1">
    <property type="entry name" value="SPORE GERMINATION PROTEIN B3"/>
    <property type="match status" value="1"/>
</dbReference>
<dbReference type="STRING" id="240302.BN982_01698"/>
<protein>
    <submittedName>
        <fullName evidence="2">Germination protein, Ger(X)C family</fullName>
    </submittedName>
</protein>
<organism evidence="2 3">
    <name type="scientific">Halobacillus dabanensis</name>
    <dbReference type="NCBI Taxonomy" id="240302"/>
    <lineage>
        <taxon>Bacteria</taxon>
        <taxon>Bacillati</taxon>
        <taxon>Bacillota</taxon>
        <taxon>Bacilli</taxon>
        <taxon>Bacillales</taxon>
        <taxon>Bacillaceae</taxon>
        <taxon>Halobacillus</taxon>
    </lineage>
</organism>
<keyword evidence="3" id="KW-1185">Reference proteome</keyword>
<proteinExistence type="predicted"/>
<name>A0A1I3W6L8_HALDA</name>